<keyword evidence="1" id="KW-0238">DNA-binding</keyword>
<proteinExistence type="predicted"/>
<dbReference type="PANTHER" id="PTHR46558:SF11">
    <property type="entry name" value="HTH-TYPE TRANSCRIPTIONAL REGULATOR XRE"/>
    <property type="match status" value="1"/>
</dbReference>
<organism evidence="3 4">
    <name type="scientific">Marinicrinis sediminis</name>
    <dbReference type="NCBI Taxonomy" id="1652465"/>
    <lineage>
        <taxon>Bacteria</taxon>
        <taxon>Bacillati</taxon>
        <taxon>Bacillota</taxon>
        <taxon>Bacilli</taxon>
        <taxon>Bacillales</taxon>
        <taxon>Paenibacillaceae</taxon>
    </lineage>
</organism>
<protein>
    <submittedName>
        <fullName evidence="3">Helix-turn-helix domain-containing protein</fullName>
    </submittedName>
</protein>
<evidence type="ECO:0000259" key="2">
    <source>
        <dbReference type="PROSITE" id="PS50943"/>
    </source>
</evidence>
<accession>A0ABW5RB68</accession>
<dbReference type="SMART" id="SM00530">
    <property type="entry name" value="HTH_XRE"/>
    <property type="match status" value="1"/>
</dbReference>
<sequence>MKEINDRIKQLRLNEGLSMKAFAEIIGVSAGNVGDWESDKRVSTPSSVALQSIARNFEVSLDWLINGQESISVEGLTQDQIAKIKHYIDNLKKDPH</sequence>
<dbReference type="EMBL" id="JBHUMM010000037">
    <property type="protein sequence ID" value="MFD2672258.1"/>
    <property type="molecule type" value="Genomic_DNA"/>
</dbReference>
<evidence type="ECO:0000313" key="3">
    <source>
        <dbReference type="EMBL" id="MFD2672258.1"/>
    </source>
</evidence>
<dbReference type="SUPFAM" id="SSF47413">
    <property type="entry name" value="lambda repressor-like DNA-binding domains"/>
    <property type="match status" value="1"/>
</dbReference>
<dbReference type="Proteomes" id="UP001597497">
    <property type="component" value="Unassembled WGS sequence"/>
</dbReference>
<keyword evidence="4" id="KW-1185">Reference proteome</keyword>
<dbReference type="Gene3D" id="1.10.260.40">
    <property type="entry name" value="lambda repressor-like DNA-binding domains"/>
    <property type="match status" value="1"/>
</dbReference>
<dbReference type="CDD" id="cd00093">
    <property type="entry name" value="HTH_XRE"/>
    <property type="match status" value="1"/>
</dbReference>
<dbReference type="PANTHER" id="PTHR46558">
    <property type="entry name" value="TRACRIPTIONAL REGULATORY PROTEIN-RELATED-RELATED"/>
    <property type="match status" value="1"/>
</dbReference>
<comment type="caution">
    <text evidence="3">The sequence shown here is derived from an EMBL/GenBank/DDBJ whole genome shotgun (WGS) entry which is preliminary data.</text>
</comment>
<dbReference type="InterPro" id="IPR010982">
    <property type="entry name" value="Lambda_DNA-bd_dom_sf"/>
</dbReference>
<dbReference type="InterPro" id="IPR001387">
    <property type="entry name" value="Cro/C1-type_HTH"/>
</dbReference>
<evidence type="ECO:0000313" key="4">
    <source>
        <dbReference type="Proteomes" id="UP001597497"/>
    </source>
</evidence>
<name>A0ABW5RB68_9BACL</name>
<dbReference type="RefSeq" id="WP_379929803.1">
    <property type="nucleotide sequence ID" value="NZ_JBHUMM010000037.1"/>
</dbReference>
<feature type="domain" description="HTH cro/C1-type" evidence="2">
    <location>
        <begin position="8"/>
        <end position="64"/>
    </location>
</feature>
<reference evidence="4" key="1">
    <citation type="journal article" date="2019" name="Int. J. Syst. Evol. Microbiol.">
        <title>The Global Catalogue of Microorganisms (GCM) 10K type strain sequencing project: providing services to taxonomists for standard genome sequencing and annotation.</title>
        <authorList>
            <consortium name="The Broad Institute Genomics Platform"/>
            <consortium name="The Broad Institute Genome Sequencing Center for Infectious Disease"/>
            <person name="Wu L."/>
            <person name="Ma J."/>
        </authorList>
    </citation>
    <scope>NUCLEOTIDE SEQUENCE [LARGE SCALE GENOMIC DNA]</scope>
    <source>
        <strain evidence="4">KCTC 33676</strain>
    </source>
</reference>
<dbReference type="Pfam" id="PF01381">
    <property type="entry name" value="HTH_3"/>
    <property type="match status" value="1"/>
</dbReference>
<evidence type="ECO:0000256" key="1">
    <source>
        <dbReference type="ARBA" id="ARBA00023125"/>
    </source>
</evidence>
<gene>
    <name evidence="3" type="ORF">ACFSUC_11840</name>
</gene>
<dbReference type="PROSITE" id="PS50943">
    <property type="entry name" value="HTH_CROC1"/>
    <property type="match status" value="1"/>
</dbReference>